<keyword evidence="3" id="KW-1185">Reference proteome</keyword>
<proteinExistence type="predicted"/>
<feature type="compositionally biased region" description="Basic and acidic residues" evidence="1">
    <location>
        <begin position="141"/>
        <end position="154"/>
    </location>
</feature>
<gene>
    <name evidence="2" type="ORF">IE81DRAFT_320023</name>
</gene>
<dbReference type="OrthoDB" id="2527463at2759"/>
<reference evidence="2 3" key="1">
    <citation type="journal article" date="2018" name="Mol. Biol. Evol.">
        <title>Broad Genomic Sampling Reveals a Smut Pathogenic Ancestry of the Fungal Clade Ustilaginomycotina.</title>
        <authorList>
            <person name="Kijpornyongpan T."/>
            <person name="Mondo S.J."/>
            <person name="Barry K."/>
            <person name="Sandor L."/>
            <person name="Lee J."/>
            <person name="Lipzen A."/>
            <person name="Pangilinan J."/>
            <person name="LaButti K."/>
            <person name="Hainaut M."/>
            <person name="Henrissat B."/>
            <person name="Grigoriev I.V."/>
            <person name="Spatafora J.W."/>
            <person name="Aime M.C."/>
        </authorList>
    </citation>
    <scope>NUCLEOTIDE SEQUENCE [LARGE SCALE GENOMIC DNA]</scope>
    <source>
        <strain evidence="2 3">MCA 4658</strain>
    </source>
</reference>
<evidence type="ECO:0000313" key="3">
    <source>
        <dbReference type="Proteomes" id="UP000245783"/>
    </source>
</evidence>
<dbReference type="RefSeq" id="XP_025372882.1">
    <property type="nucleotide sequence ID" value="XM_025512898.1"/>
</dbReference>
<dbReference type="Proteomes" id="UP000245783">
    <property type="component" value="Unassembled WGS sequence"/>
</dbReference>
<feature type="compositionally biased region" description="Basic and acidic residues" evidence="1">
    <location>
        <begin position="7"/>
        <end position="22"/>
    </location>
</feature>
<dbReference type="GeneID" id="37034768"/>
<dbReference type="AlphaFoldDB" id="A0A316W7D0"/>
<evidence type="ECO:0000256" key="1">
    <source>
        <dbReference type="SAM" id="MobiDB-lite"/>
    </source>
</evidence>
<feature type="region of interest" description="Disordered" evidence="1">
    <location>
        <begin position="454"/>
        <end position="475"/>
    </location>
</feature>
<feature type="region of interest" description="Disordered" evidence="1">
    <location>
        <begin position="200"/>
        <end position="237"/>
    </location>
</feature>
<feature type="compositionally biased region" description="Polar residues" evidence="1">
    <location>
        <begin position="200"/>
        <end position="228"/>
    </location>
</feature>
<sequence>MSAPPPRRPDGSRPDADSEGTSKGKRREGSSATASSSRFALPVPTASDLAGMMVSGGKAVPGASGLPGVDSQQAQWNSDARAAAAAAAAVGGSNTAGYVPGTATFRSAGPSGSSTAHPTEHAMSTFVHGKAPDEAQAQAQARDEGRQDAEEGRRLLRSPELLVGPYAHAEALDPALHHSVRTASKASMMDSAWLSSIYSNSGTSQNHPNESSLQRTWERSSLPSQQMEGPSAADPSLNFMDALATDEALEAPQAAVAPFVPPAHGVQALPAGLTDTWRPPTPSRPGELTLEQLELHRQVAAAQDDQLPHLPPLTSEADASQNALGSRAAESVAPPRDDERSRTGVYALNPEDALRAVWDGPVEGERARQVTKASSSDALRGGEGSVERGKQVVGRVLTYIGRGTYVDDVYGLPPFLAQALKEATSETQDSESDAMRARAIARLEALTRHLTLSDTDRQAGTADKTAAAENWLRRN</sequence>
<organism evidence="2 3">
    <name type="scientific">Ceraceosorus guamensis</name>
    <dbReference type="NCBI Taxonomy" id="1522189"/>
    <lineage>
        <taxon>Eukaryota</taxon>
        <taxon>Fungi</taxon>
        <taxon>Dikarya</taxon>
        <taxon>Basidiomycota</taxon>
        <taxon>Ustilaginomycotina</taxon>
        <taxon>Exobasidiomycetes</taxon>
        <taxon>Ceraceosorales</taxon>
        <taxon>Ceraceosoraceae</taxon>
        <taxon>Ceraceosorus</taxon>
    </lineage>
</organism>
<feature type="region of interest" description="Disordered" evidence="1">
    <location>
        <begin position="1"/>
        <end position="79"/>
    </location>
</feature>
<dbReference type="EMBL" id="KZ819354">
    <property type="protein sequence ID" value="PWN45722.1"/>
    <property type="molecule type" value="Genomic_DNA"/>
</dbReference>
<feature type="region of interest" description="Disordered" evidence="1">
    <location>
        <begin position="368"/>
        <end position="387"/>
    </location>
</feature>
<accession>A0A316W7D0</accession>
<feature type="region of interest" description="Disordered" evidence="1">
    <location>
        <begin position="107"/>
        <end position="158"/>
    </location>
</feature>
<evidence type="ECO:0000313" key="2">
    <source>
        <dbReference type="EMBL" id="PWN45722.1"/>
    </source>
</evidence>
<protein>
    <submittedName>
        <fullName evidence="2">Uncharacterized protein</fullName>
    </submittedName>
</protein>
<name>A0A316W7D0_9BASI</name>
<feature type="region of interest" description="Disordered" evidence="1">
    <location>
        <begin position="308"/>
        <end position="347"/>
    </location>
</feature>
<dbReference type="InParanoid" id="A0A316W7D0"/>